<evidence type="ECO:0000256" key="1">
    <source>
        <dbReference type="ARBA" id="ARBA00022737"/>
    </source>
</evidence>
<evidence type="ECO:0000313" key="4">
    <source>
        <dbReference type="EMBL" id="GGC41636.1"/>
    </source>
</evidence>
<dbReference type="Proteomes" id="UP000597338">
    <property type="component" value="Unassembled WGS sequence"/>
</dbReference>
<comment type="caution">
    <text evidence="4">The sequence shown here is derived from an EMBL/GenBank/DDBJ whole genome shotgun (WGS) entry which is preliminary data.</text>
</comment>
<dbReference type="RefSeq" id="WP_188752975.1">
    <property type="nucleotide sequence ID" value="NZ_BMIK01000017.1"/>
</dbReference>
<dbReference type="PANTHER" id="PTHR24124:SF8">
    <property type="entry name" value="OCA DOMAIN-CONTAINING PROTEIN"/>
    <property type="match status" value="1"/>
</dbReference>
<dbReference type="SUPFAM" id="SSF48403">
    <property type="entry name" value="Ankyrin repeat"/>
    <property type="match status" value="1"/>
</dbReference>
<name>A0ABQ1MRD6_9SPHI</name>
<gene>
    <name evidence="4" type="ORF">GCM10011386_37210</name>
</gene>
<organism evidence="4 5">
    <name type="scientific">Parapedobacter defluvii</name>
    <dbReference type="NCBI Taxonomy" id="2045106"/>
    <lineage>
        <taxon>Bacteria</taxon>
        <taxon>Pseudomonadati</taxon>
        <taxon>Bacteroidota</taxon>
        <taxon>Sphingobacteriia</taxon>
        <taxon>Sphingobacteriales</taxon>
        <taxon>Sphingobacteriaceae</taxon>
        <taxon>Parapedobacter</taxon>
    </lineage>
</organism>
<keyword evidence="5" id="KW-1185">Reference proteome</keyword>
<accession>A0ABQ1MRD6</accession>
<dbReference type="EMBL" id="BMIK01000017">
    <property type="protein sequence ID" value="GGC41636.1"/>
    <property type="molecule type" value="Genomic_DNA"/>
</dbReference>
<dbReference type="PROSITE" id="PS50297">
    <property type="entry name" value="ANK_REP_REGION"/>
    <property type="match status" value="1"/>
</dbReference>
<evidence type="ECO:0000256" key="2">
    <source>
        <dbReference type="ARBA" id="ARBA00023043"/>
    </source>
</evidence>
<reference evidence="5" key="1">
    <citation type="journal article" date="2019" name="Int. J. Syst. Evol. Microbiol.">
        <title>The Global Catalogue of Microorganisms (GCM) 10K type strain sequencing project: providing services to taxonomists for standard genome sequencing and annotation.</title>
        <authorList>
            <consortium name="The Broad Institute Genomics Platform"/>
            <consortium name="The Broad Institute Genome Sequencing Center for Infectious Disease"/>
            <person name="Wu L."/>
            <person name="Ma J."/>
        </authorList>
    </citation>
    <scope>NUCLEOTIDE SEQUENCE [LARGE SCALE GENOMIC DNA]</scope>
    <source>
        <strain evidence="5">CGMCC 1.15342</strain>
    </source>
</reference>
<proteinExistence type="predicted"/>
<evidence type="ECO:0000313" key="5">
    <source>
        <dbReference type="Proteomes" id="UP000597338"/>
    </source>
</evidence>
<dbReference type="PANTHER" id="PTHR24124">
    <property type="entry name" value="ANKYRIN REPEAT FAMILY A"/>
    <property type="match status" value="1"/>
</dbReference>
<feature type="repeat" description="ANK" evidence="3">
    <location>
        <begin position="189"/>
        <end position="221"/>
    </location>
</feature>
<dbReference type="InterPro" id="IPR036770">
    <property type="entry name" value="Ankyrin_rpt-contain_sf"/>
</dbReference>
<evidence type="ECO:0008006" key="6">
    <source>
        <dbReference type="Google" id="ProtNLM"/>
    </source>
</evidence>
<keyword evidence="1" id="KW-0677">Repeat</keyword>
<protein>
    <recommendedName>
        <fullName evidence="6">Ankyrin repeat</fullName>
    </recommendedName>
</protein>
<dbReference type="InterPro" id="IPR002110">
    <property type="entry name" value="Ankyrin_rpt"/>
</dbReference>
<evidence type="ECO:0000256" key="3">
    <source>
        <dbReference type="PROSITE-ProRule" id="PRU00023"/>
    </source>
</evidence>
<dbReference type="Gene3D" id="1.25.40.20">
    <property type="entry name" value="Ankyrin repeat-containing domain"/>
    <property type="match status" value="1"/>
</dbReference>
<dbReference type="Pfam" id="PF12796">
    <property type="entry name" value="Ank_2"/>
    <property type="match status" value="1"/>
</dbReference>
<dbReference type="PROSITE" id="PS50088">
    <property type="entry name" value="ANK_REPEAT"/>
    <property type="match status" value="1"/>
</dbReference>
<dbReference type="SMART" id="SM00248">
    <property type="entry name" value="ANK"/>
    <property type="match status" value="5"/>
</dbReference>
<sequence length="401" mass="43904">MTNEELRAIESAARQSDAATVEMIINGASTATDYPSYQANSVVAQLIRSGFYHALDQLIDKGVLLPTDLFEYDGFDTSVVSVLVKPQLGSDEAWDGYLSWFGGYLNRLDDIEEEVGSTTLLEYALTANAPLPLLKVITAAGADPVRSDSYGRTLLYKACGLRMNSPQRTAELLDWLLGEGADPNEATVEGKTALHAAIVAGKMEAVARLLEHGADPNIADKKGETAFHYAAVGQHNPVILEMLLARQTPDFHAVTQQGENLLNAYLRVMYADTESARKIVSLLLAAGADLTEASSWYSNAKTGVDWVAEKSADLLAQVVENGHLGADYRDNEGNTLLHKVCRVDLNYEEAKAKELYRKVKFLLKQGVDPRIENTEDKKAVDYAIDDNLKAKTVELLLKHDN</sequence>
<keyword evidence="2 3" id="KW-0040">ANK repeat</keyword>
<dbReference type="PRINTS" id="PR01415">
    <property type="entry name" value="ANKYRIN"/>
</dbReference>